<accession>A0A4R6UM40</accession>
<dbReference type="Gene3D" id="1.20.1270.240">
    <property type="match status" value="1"/>
</dbReference>
<organism evidence="2 3">
    <name type="scientific">Actinorugispora endophytica</name>
    <dbReference type="NCBI Taxonomy" id="1605990"/>
    <lineage>
        <taxon>Bacteria</taxon>
        <taxon>Bacillati</taxon>
        <taxon>Actinomycetota</taxon>
        <taxon>Actinomycetes</taxon>
        <taxon>Streptosporangiales</taxon>
        <taxon>Nocardiopsidaceae</taxon>
        <taxon>Actinorugispora</taxon>
    </lineage>
</organism>
<dbReference type="Gene3D" id="1.10.510.10">
    <property type="entry name" value="Transferase(Phosphotransferase) domain 1"/>
    <property type="match status" value="1"/>
</dbReference>
<evidence type="ECO:0000313" key="3">
    <source>
        <dbReference type="Proteomes" id="UP000295281"/>
    </source>
</evidence>
<keyword evidence="1" id="KW-0808">Transferase</keyword>
<sequence length="289" mass="31504">MDPVATRVVELTGREAVSDALLGTSHEWELHRVGLADGTLLFVKAAADGRGRLDGLFRAEALGLDWLGRSFGSPVPGVAGWDERTLVLPWVDERPPTPEAAERFGHQLAAMHLAGADSFGADWDGFIGPLPMDNTRTRSWPEFYAEYRVIPYLRRAADRGALTPADVRLVEKVLDVLERLAGEPEPPARIHGDLWNGNVIWQDDGAVVVDPAAHGGHREADLAMLSLFGLAHLDRVRDAYNHAAPLAAGWRGRIPLHQLHPLLVHVCLFGAAYRTTVLEAARAALRAGD</sequence>
<gene>
    <name evidence="2" type="ORF">EV190_12434</name>
</gene>
<dbReference type="InterPro" id="IPR011009">
    <property type="entry name" value="Kinase-like_dom_sf"/>
</dbReference>
<dbReference type="InterPro" id="IPR016477">
    <property type="entry name" value="Fructo-/Ketosamine-3-kinase"/>
</dbReference>
<keyword evidence="1 2" id="KW-0418">Kinase</keyword>
<comment type="caution">
    <text evidence="2">The sequence shown here is derived from an EMBL/GenBank/DDBJ whole genome shotgun (WGS) entry which is preliminary data.</text>
</comment>
<evidence type="ECO:0000256" key="1">
    <source>
        <dbReference type="PIRNR" id="PIRNR006221"/>
    </source>
</evidence>
<dbReference type="Pfam" id="PF03881">
    <property type="entry name" value="Fructosamin_kin"/>
    <property type="match status" value="1"/>
</dbReference>
<dbReference type="SUPFAM" id="SSF56112">
    <property type="entry name" value="Protein kinase-like (PK-like)"/>
    <property type="match status" value="1"/>
</dbReference>
<dbReference type="PANTHER" id="PTHR12149">
    <property type="entry name" value="FRUCTOSAMINE 3 KINASE-RELATED PROTEIN"/>
    <property type="match status" value="1"/>
</dbReference>
<dbReference type="OrthoDB" id="5291879at2"/>
<dbReference type="AlphaFoldDB" id="A0A4R6UM40"/>
<keyword evidence="3" id="KW-1185">Reference proteome</keyword>
<reference evidence="2 3" key="1">
    <citation type="submission" date="2019-03" db="EMBL/GenBank/DDBJ databases">
        <title>Genomic Encyclopedia of Type Strains, Phase IV (KMG-IV): sequencing the most valuable type-strain genomes for metagenomic binning, comparative biology and taxonomic classification.</title>
        <authorList>
            <person name="Goeker M."/>
        </authorList>
    </citation>
    <scope>NUCLEOTIDE SEQUENCE [LARGE SCALE GENOMIC DNA]</scope>
    <source>
        <strain evidence="2 3">DSM 46770</strain>
    </source>
</reference>
<name>A0A4R6UM40_9ACTN</name>
<evidence type="ECO:0000313" key="2">
    <source>
        <dbReference type="EMBL" id="TDQ46599.1"/>
    </source>
</evidence>
<dbReference type="PANTHER" id="PTHR12149:SF8">
    <property type="entry name" value="PROTEIN-RIBULOSAMINE 3-KINASE"/>
    <property type="match status" value="1"/>
</dbReference>
<comment type="similarity">
    <text evidence="1">Belongs to the fructosamine kinase family.</text>
</comment>
<dbReference type="PIRSF" id="PIRSF006221">
    <property type="entry name" value="Ketosamine-3-kinase"/>
    <property type="match status" value="1"/>
</dbReference>
<proteinExistence type="inferred from homology"/>
<dbReference type="GO" id="GO:0016301">
    <property type="term" value="F:kinase activity"/>
    <property type="evidence" value="ECO:0007669"/>
    <property type="project" value="UniProtKB-UniRule"/>
</dbReference>
<dbReference type="EMBL" id="SNYN01000024">
    <property type="protein sequence ID" value="TDQ46599.1"/>
    <property type="molecule type" value="Genomic_DNA"/>
</dbReference>
<dbReference type="RefSeq" id="WP_133743123.1">
    <property type="nucleotide sequence ID" value="NZ_SNYN01000024.1"/>
</dbReference>
<dbReference type="Gene3D" id="3.30.200.20">
    <property type="entry name" value="Phosphorylase Kinase, domain 1"/>
    <property type="match status" value="1"/>
</dbReference>
<dbReference type="Proteomes" id="UP000295281">
    <property type="component" value="Unassembled WGS sequence"/>
</dbReference>
<protein>
    <submittedName>
        <fullName evidence="2">Fructosamine-3-kinase</fullName>
    </submittedName>
</protein>